<dbReference type="GO" id="GO:0005344">
    <property type="term" value="F:oxygen carrier activity"/>
    <property type="evidence" value="ECO:0007669"/>
    <property type="project" value="UniProtKB-KW"/>
</dbReference>
<evidence type="ECO:0000256" key="1">
    <source>
        <dbReference type="ARBA" id="ARBA00010587"/>
    </source>
</evidence>
<protein>
    <submittedName>
        <fullName evidence="6">Hemerythrin</fullName>
    </submittedName>
</protein>
<dbReference type="STRING" id="1121442.SAMN02745702_01089"/>
<organism evidence="6 7">
    <name type="scientific">Desulfobaculum bizertense DSM 18034</name>
    <dbReference type="NCBI Taxonomy" id="1121442"/>
    <lineage>
        <taxon>Bacteria</taxon>
        <taxon>Pseudomonadati</taxon>
        <taxon>Thermodesulfobacteriota</taxon>
        <taxon>Desulfovibrionia</taxon>
        <taxon>Desulfovibrionales</taxon>
        <taxon>Desulfovibrionaceae</taxon>
        <taxon>Desulfobaculum</taxon>
    </lineage>
</organism>
<evidence type="ECO:0000313" key="7">
    <source>
        <dbReference type="Proteomes" id="UP000189733"/>
    </source>
</evidence>
<evidence type="ECO:0000256" key="3">
    <source>
        <dbReference type="ARBA" id="ARBA00022723"/>
    </source>
</evidence>
<keyword evidence="3" id="KW-0479">Metal-binding</keyword>
<dbReference type="CDD" id="cd12107">
    <property type="entry name" value="Hemerythrin"/>
    <property type="match status" value="1"/>
</dbReference>
<dbReference type="NCBIfam" id="TIGR02481">
    <property type="entry name" value="hemeryth_dom"/>
    <property type="match status" value="1"/>
</dbReference>
<keyword evidence="7" id="KW-1185">Reference proteome</keyword>
<comment type="similarity">
    <text evidence="1">Belongs to the hemerythrin family.</text>
</comment>
<dbReference type="InterPro" id="IPR016131">
    <property type="entry name" value="Haemerythrin_Fe_BS"/>
</dbReference>
<dbReference type="InterPro" id="IPR035938">
    <property type="entry name" value="Hemerythrin-like_sf"/>
</dbReference>
<dbReference type="PROSITE" id="PS00550">
    <property type="entry name" value="HEMERYTHRINS"/>
    <property type="match status" value="1"/>
</dbReference>
<keyword evidence="4" id="KW-0408">Iron</keyword>
<evidence type="ECO:0000313" key="6">
    <source>
        <dbReference type="EMBL" id="SKA69280.1"/>
    </source>
</evidence>
<accession>A0A1T4VW88</accession>
<dbReference type="InterPro" id="IPR012827">
    <property type="entry name" value="Hemerythrin_metal-bd"/>
</dbReference>
<dbReference type="Gene3D" id="1.20.120.50">
    <property type="entry name" value="Hemerythrin-like"/>
    <property type="match status" value="1"/>
</dbReference>
<dbReference type="AlphaFoldDB" id="A0A1T4VW88"/>
<keyword evidence="2" id="KW-0561">Oxygen transport</keyword>
<dbReference type="EMBL" id="FUYA01000003">
    <property type="protein sequence ID" value="SKA69280.1"/>
    <property type="molecule type" value="Genomic_DNA"/>
</dbReference>
<dbReference type="InterPro" id="IPR012312">
    <property type="entry name" value="Hemerythrin-like"/>
</dbReference>
<gene>
    <name evidence="6" type="ORF">SAMN02745702_01089</name>
</gene>
<sequence length="140" mass="16545">MSAKICWKDEYGLGVECIDEQHRQLVHFIRLMQDAYAKQDIHFLQKAVQDFSSLTEKHFKTEEQYMTRYAYPELEEHVEVHMECKLKAADFLSDGLFDGDMDVFRRLLAYASTWFITHISTADARFCAFMKQQMESEPLT</sequence>
<evidence type="ECO:0000256" key="4">
    <source>
        <dbReference type="ARBA" id="ARBA00023004"/>
    </source>
</evidence>
<dbReference type="PANTHER" id="PTHR37164:SF1">
    <property type="entry name" value="BACTERIOHEMERYTHRIN"/>
    <property type="match status" value="1"/>
</dbReference>
<name>A0A1T4VW88_9BACT</name>
<dbReference type="Proteomes" id="UP000189733">
    <property type="component" value="Unassembled WGS sequence"/>
</dbReference>
<dbReference type="Pfam" id="PF01814">
    <property type="entry name" value="Hemerythrin"/>
    <property type="match status" value="1"/>
</dbReference>
<reference evidence="6 7" key="1">
    <citation type="submission" date="2017-02" db="EMBL/GenBank/DDBJ databases">
        <authorList>
            <person name="Peterson S.W."/>
        </authorList>
    </citation>
    <scope>NUCLEOTIDE SEQUENCE [LARGE SCALE GENOMIC DNA]</scope>
    <source>
        <strain evidence="6 7">DSM 18034</strain>
    </source>
</reference>
<dbReference type="PANTHER" id="PTHR37164">
    <property type="entry name" value="BACTERIOHEMERYTHRIN"/>
    <property type="match status" value="1"/>
</dbReference>
<feature type="domain" description="Hemerythrin-like" evidence="5">
    <location>
        <begin position="14"/>
        <end position="124"/>
    </location>
</feature>
<dbReference type="NCBIfam" id="NF033749">
    <property type="entry name" value="bact_hemeryth"/>
    <property type="match status" value="1"/>
</dbReference>
<keyword evidence="2" id="KW-0813">Transport</keyword>
<dbReference type="GO" id="GO:0046872">
    <property type="term" value="F:metal ion binding"/>
    <property type="evidence" value="ECO:0007669"/>
    <property type="project" value="UniProtKB-KW"/>
</dbReference>
<dbReference type="SUPFAM" id="SSF47188">
    <property type="entry name" value="Hemerythrin-like"/>
    <property type="match status" value="1"/>
</dbReference>
<evidence type="ECO:0000259" key="5">
    <source>
        <dbReference type="Pfam" id="PF01814"/>
    </source>
</evidence>
<dbReference type="OrthoDB" id="9774644at2"/>
<evidence type="ECO:0000256" key="2">
    <source>
        <dbReference type="ARBA" id="ARBA00022621"/>
    </source>
</evidence>
<proteinExistence type="inferred from homology"/>
<dbReference type="RefSeq" id="WP_078684390.1">
    <property type="nucleotide sequence ID" value="NZ_FUYA01000003.1"/>
</dbReference>
<dbReference type="InterPro" id="IPR050669">
    <property type="entry name" value="Hemerythrin"/>
</dbReference>